<dbReference type="EMBL" id="JACGZW010000001">
    <property type="protein sequence ID" value="MBB1151753.1"/>
    <property type="molecule type" value="Genomic_DNA"/>
</dbReference>
<dbReference type="InterPro" id="IPR001031">
    <property type="entry name" value="Thioesterase"/>
</dbReference>
<feature type="domain" description="Carrier" evidence="2">
    <location>
        <begin position="694"/>
        <end position="775"/>
    </location>
</feature>
<dbReference type="Pfam" id="PF00550">
    <property type="entry name" value="PP-binding"/>
    <property type="match status" value="1"/>
</dbReference>
<dbReference type="Pfam" id="PF00501">
    <property type="entry name" value="AMP-binding"/>
    <property type="match status" value="1"/>
</dbReference>
<dbReference type="PANTHER" id="PTHR45527:SF1">
    <property type="entry name" value="FATTY ACID SYNTHASE"/>
    <property type="match status" value="1"/>
</dbReference>
<evidence type="ECO:0000313" key="4">
    <source>
        <dbReference type="Proteomes" id="UP000526734"/>
    </source>
</evidence>
<dbReference type="InterPro" id="IPR020802">
    <property type="entry name" value="TesA-like"/>
</dbReference>
<dbReference type="SMART" id="SM00824">
    <property type="entry name" value="PKS_TE"/>
    <property type="match status" value="1"/>
</dbReference>
<reference evidence="3 4" key="1">
    <citation type="submission" date="2020-08" db="EMBL/GenBank/DDBJ databases">
        <title>Amycolatopsis sp. nov. DR6-1 isolated from Dendrobium heterocarpum.</title>
        <authorList>
            <person name="Tedsree N."/>
            <person name="Kuncharoen N."/>
            <person name="Likhitwitayawuid K."/>
            <person name="Tanasupawat S."/>
        </authorList>
    </citation>
    <scope>NUCLEOTIDE SEQUENCE [LARGE SCALE GENOMIC DNA]</scope>
    <source>
        <strain evidence="3 4">DR6-1</strain>
    </source>
</reference>
<comment type="cofactor">
    <cofactor evidence="1">
        <name>pantetheine 4'-phosphate</name>
        <dbReference type="ChEBI" id="CHEBI:47942"/>
    </cofactor>
</comment>
<dbReference type="InterPro" id="IPR010071">
    <property type="entry name" value="AA_adenyl_dom"/>
</dbReference>
<dbReference type="InterPro" id="IPR009081">
    <property type="entry name" value="PP-bd_ACP"/>
</dbReference>
<dbReference type="InterPro" id="IPR042099">
    <property type="entry name" value="ANL_N_sf"/>
</dbReference>
<dbReference type="GO" id="GO:0043041">
    <property type="term" value="P:amino acid activation for nonribosomal peptide biosynthetic process"/>
    <property type="evidence" value="ECO:0007669"/>
    <property type="project" value="TreeGrafter"/>
</dbReference>
<dbReference type="InterPro" id="IPR000873">
    <property type="entry name" value="AMP-dep_synth/lig_dom"/>
</dbReference>
<dbReference type="SUPFAM" id="SSF47336">
    <property type="entry name" value="ACP-like"/>
    <property type="match status" value="1"/>
</dbReference>
<evidence type="ECO:0000259" key="2">
    <source>
        <dbReference type="PROSITE" id="PS50075"/>
    </source>
</evidence>
<dbReference type="PROSITE" id="PS50075">
    <property type="entry name" value="CARRIER"/>
    <property type="match status" value="1"/>
</dbReference>
<dbReference type="Pfam" id="PF00975">
    <property type="entry name" value="Thioesterase"/>
    <property type="match status" value="1"/>
</dbReference>
<evidence type="ECO:0000313" key="3">
    <source>
        <dbReference type="EMBL" id="MBB1151753.1"/>
    </source>
</evidence>
<dbReference type="InterPro" id="IPR025110">
    <property type="entry name" value="AMP-bd_C"/>
</dbReference>
<dbReference type="GO" id="GO:0044550">
    <property type="term" value="P:secondary metabolite biosynthetic process"/>
    <property type="evidence" value="ECO:0007669"/>
    <property type="project" value="TreeGrafter"/>
</dbReference>
<dbReference type="RefSeq" id="WP_182888995.1">
    <property type="nucleotide sequence ID" value="NZ_JACGZW010000001.1"/>
</dbReference>
<accession>A0A7W3Z8R7</accession>
<dbReference type="InterPro" id="IPR045851">
    <property type="entry name" value="AMP-bd_C_sf"/>
</dbReference>
<proteinExistence type="predicted"/>
<dbReference type="InterPro" id="IPR029058">
    <property type="entry name" value="AB_hydrolase_fold"/>
</dbReference>
<sequence length="1006" mass="108584">MTRQRLRALASSENVDLAAPLLSAHLAATARLTGAPDPTCYLRPGPDGGVASTVLHASAHDRTTFRELTRHVAELIQRGSASSAVHCVHDERAAVAWFALGAATVVPDPSAPVVTCTETAGGFEVTTRPATGPGPRLDAATYAHLLDEFTAAPDRPIAAAALVPRAEEKRILNDLNPYARPRHRYRTVTAPFEEQVRRTPDAVAIEDEDGVSLTYAELNARANRLARYLRQAGAGPATRVALALERGIEQFVAVHAVAKSGATYVPLESELPDDRLAFVLDDTDPLLVLADTATKSRLPANGPRVVDVERDASAWSGLPGSDLVPSGSERSLLHLLYTSGSTGRPKGVAYPVDGAIANILWLQRFYPFGLGDTALFKTSYGFDVSIWELFWPLYFGARVVICRPGGHRDPRHLAELMDRHGVTTVFLIPTIMHSLLEHLSPVRCTALRWVFCGGEPVTPRIRDAFHERSSAALINCYGPTEAGCVTDMVLPPDPGSPRVPLGRPAEHFRLYVLDDGLRVRPVGIPGEAYLGGEVGVAQGYWRRPDQTAERFLPDPYGPPGSRMYRTGDLCRYRDDGVLDHLGRIDRQVKIRGMRIEPAEVEAVVAEHPSVADCVVLAEGDGNPRLVAFAVPAPGCLLDAEDVLAHAATLLPSHMLPAKIVEIEAVPANVNGKTDQRALLNALQAADDDERETVPPRDEFDARLIDVFRRVLAVDRIGLADNFVELGGHSLLAFSLIEICDAELGAEPDPVDLLTATVGELADRMRAGAGAATGHLVELYPRPDKPVMVLIHAVSGSALPFVPLARHLRDAYSVYALQVTDRTPVPVPTAIGEFAERYLDLVDPLAEGRPLVLAGWSMGGCVALEMARRRRARGGVLPALLLLDTLLPPPALGPGPEHDQARAAILAMDIAELEGGTGEELHTLLDRNRLTFLDYRPDPFDGPVTLLHAAEDFPGADALPMCYHTADRGWCHLLDRLAVSVIPGNHFTLLSESHAEKLAGILVSALD</sequence>
<protein>
    <submittedName>
        <fullName evidence="3">Amino acid adenylation domain-containing protein</fullName>
    </submittedName>
</protein>
<dbReference type="Proteomes" id="UP000526734">
    <property type="component" value="Unassembled WGS sequence"/>
</dbReference>
<dbReference type="AlphaFoldDB" id="A0A7W3Z8R7"/>
<organism evidence="3 4">
    <name type="scientific">Amycolatopsis dendrobii</name>
    <dbReference type="NCBI Taxonomy" id="2760662"/>
    <lineage>
        <taxon>Bacteria</taxon>
        <taxon>Bacillati</taxon>
        <taxon>Actinomycetota</taxon>
        <taxon>Actinomycetes</taxon>
        <taxon>Pseudonocardiales</taxon>
        <taxon>Pseudonocardiaceae</taxon>
        <taxon>Amycolatopsis</taxon>
    </lineage>
</organism>
<dbReference type="Gene3D" id="3.40.50.12780">
    <property type="entry name" value="N-terminal domain of ligase-like"/>
    <property type="match status" value="1"/>
</dbReference>
<comment type="caution">
    <text evidence="3">The sequence shown here is derived from an EMBL/GenBank/DDBJ whole genome shotgun (WGS) entry which is preliminary data.</text>
</comment>
<evidence type="ECO:0000256" key="1">
    <source>
        <dbReference type="ARBA" id="ARBA00001957"/>
    </source>
</evidence>
<dbReference type="PROSITE" id="PS00455">
    <property type="entry name" value="AMP_BINDING"/>
    <property type="match status" value="1"/>
</dbReference>
<dbReference type="SUPFAM" id="SSF56801">
    <property type="entry name" value="Acetyl-CoA synthetase-like"/>
    <property type="match status" value="1"/>
</dbReference>
<dbReference type="NCBIfam" id="TIGR01733">
    <property type="entry name" value="AA-adenyl-dom"/>
    <property type="match status" value="1"/>
</dbReference>
<gene>
    <name evidence="3" type="ORF">H4281_01270</name>
</gene>
<dbReference type="Pfam" id="PF13193">
    <property type="entry name" value="AMP-binding_C"/>
    <property type="match status" value="1"/>
</dbReference>
<dbReference type="InterPro" id="IPR020845">
    <property type="entry name" value="AMP-binding_CS"/>
</dbReference>
<dbReference type="Gene3D" id="1.10.1200.10">
    <property type="entry name" value="ACP-like"/>
    <property type="match status" value="1"/>
</dbReference>
<dbReference type="PANTHER" id="PTHR45527">
    <property type="entry name" value="NONRIBOSOMAL PEPTIDE SYNTHETASE"/>
    <property type="match status" value="1"/>
</dbReference>
<dbReference type="CDD" id="cd05930">
    <property type="entry name" value="A_NRPS"/>
    <property type="match status" value="1"/>
</dbReference>
<dbReference type="Gene3D" id="3.30.300.30">
    <property type="match status" value="1"/>
</dbReference>
<keyword evidence="4" id="KW-1185">Reference proteome</keyword>
<dbReference type="GO" id="GO:0005737">
    <property type="term" value="C:cytoplasm"/>
    <property type="evidence" value="ECO:0007669"/>
    <property type="project" value="TreeGrafter"/>
</dbReference>
<dbReference type="SUPFAM" id="SSF53474">
    <property type="entry name" value="alpha/beta-Hydrolases"/>
    <property type="match status" value="1"/>
</dbReference>
<dbReference type="InterPro" id="IPR036736">
    <property type="entry name" value="ACP-like_sf"/>
</dbReference>
<dbReference type="Gene3D" id="3.40.50.1820">
    <property type="entry name" value="alpha/beta hydrolase"/>
    <property type="match status" value="1"/>
</dbReference>
<name>A0A7W3Z8R7_9PSEU</name>
<dbReference type="GO" id="GO:0031177">
    <property type="term" value="F:phosphopantetheine binding"/>
    <property type="evidence" value="ECO:0007669"/>
    <property type="project" value="TreeGrafter"/>
</dbReference>